<accession>A0A2T0SKC5</accession>
<dbReference type="Proteomes" id="UP000238375">
    <property type="component" value="Unassembled WGS sequence"/>
</dbReference>
<dbReference type="EMBL" id="PVTE01000019">
    <property type="protein sequence ID" value="PRY33861.1"/>
    <property type="molecule type" value="Genomic_DNA"/>
</dbReference>
<sequence>MKYKVMKGSQAYTDLTHIKDRIHQSDEVSKQLVDELGATEWLNGGFSYLTGGMLGIRFSSQPDGWKPVYTSKHQNCFFPKKLKKNEALLTRIEAIPKVTIWELNQAVGYQHQTIGDRFIATVGVTWGTDYHLLSVKEDCEYTPLDGMEEITVSEFNRLKEKLHHDVQA</sequence>
<name>A0A2T0SKC5_9BACT</name>
<keyword evidence="2" id="KW-1185">Reference proteome</keyword>
<evidence type="ECO:0000313" key="2">
    <source>
        <dbReference type="Proteomes" id="UP000238375"/>
    </source>
</evidence>
<organism evidence="1 2">
    <name type="scientific">Spirosoma oryzae</name>
    <dbReference type="NCBI Taxonomy" id="1469603"/>
    <lineage>
        <taxon>Bacteria</taxon>
        <taxon>Pseudomonadati</taxon>
        <taxon>Bacteroidota</taxon>
        <taxon>Cytophagia</taxon>
        <taxon>Cytophagales</taxon>
        <taxon>Cytophagaceae</taxon>
        <taxon>Spirosoma</taxon>
    </lineage>
</organism>
<comment type="caution">
    <text evidence="1">The sequence shown here is derived from an EMBL/GenBank/DDBJ whole genome shotgun (WGS) entry which is preliminary data.</text>
</comment>
<gene>
    <name evidence="1" type="ORF">CLV58_11910</name>
</gene>
<protein>
    <submittedName>
        <fullName evidence="1">Uncharacterized protein</fullName>
    </submittedName>
</protein>
<evidence type="ECO:0000313" key="1">
    <source>
        <dbReference type="EMBL" id="PRY33861.1"/>
    </source>
</evidence>
<proteinExistence type="predicted"/>
<dbReference type="RefSeq" id="WP_106139526.1">
    <property type="nucleotide sequence ID" value="NZ_PVTE01000019.1"/>
</dbReference>
<reference evidence="1 2" key="1">
    <citation type="submission" date="2018-03" db="EMBL/GenBank/DDBJ databases">
        <title>Genomic Encyclopedia of Archaeal and Bacterial Type Strains, Phase II (KMG-II): from individual species to whole genera.</title>
        <authorList>
            <person name="Goeker M."/>
        </authorList>
    </citation>
    <scope>NUCLEOTIDE SEQUENCE [LARGE SCALE GENOMIC DNA]</scope>
    <source>
        <strain evidence="1 2">DSM 28354</strain>
    </source>
</reference>
<dbReference type="OrthoDB" id="9856167at2"/>
<dbReference type="AlphaFoldDB" id="A0A2T0SKC5"/>